<dbReference type="NCBIfam" id="TIGR00254">
    <property type="entry name" value="GGDEF"/>
    <property type="match status" value="1"/>
</dbReference>
<dbReference type="CDD" id="cd01949">
    <property type="entry name" value="GGDEF"/>
    <property type="match status" value="1"/>
</dbReference>
<dbReference type="PATRIC" id="fig|1513271.3.peg.943"/>
<evidence type="ECO:0008006" key="7">
    <source>
        <dbReference type="Google" id="ProtNLM"/>
    </source>
</evidence>
<dbReference type="InterPro" id="IPR029787">
    <property type="entry name" value="Nucleotide_cyclase"/>
</dbReference>
<dbReference type="PROSITE" id="PS50887">
    <property type="entry name" value="GGDEF"/>
    <property type="match status" value="1"/>
</dbReference>
<evidence type="ECO:0000259" key="3">
    <source>
        <dbReference type="PROSITE" id="PS50885"/>
    </source>
</evidence>
<evidence type="ECO:0000256" key="1">
    <source>
        <dbReference type="ARBA" id="ARBA00001946"/>
    </source>
</evidence>
<feature type="transmembrane region" description="Helical" evidence="2">
    <location>
        <begin position="139"/>
        <end position="161"/>
    </location>
</feature>
<dbReference type="GO" id="GO:0003824">
    <property type="term" value="F:catalytic activity"/>
    <property type="evidence" value="ECO:0007669"/>
    <property type="project" value="UniProtKB-ARBA"/>
</dbReference>
<dbReference type="Gene3D" id="6.10.340.10">
    <property type="match status" value="1"/>
</dbReference>
<dbReference type="Pfam" id="PF00990">
    <property type="entry name" value="GGDEF"/>
    <property type="match status" value="1"/>
</dbReference>
<evidence type="ECO:0000313" key="6">
    <source>
        <dbReference type="Proteomes" id="UP000037600"/>
    </source>
</evidence>
<proteinExistence type="predicted"/>
<sequence>MKINLKLAIYVASMAIFAMLIISYSSYQRILNNSQSESNTAIKSLVATVYDAAAVAAYLNNQSLADDVVNGLLKNNIVLCASIKTEEISNQLGQICNTEQYKEQLISPFDEQESIGEIIIYKNELLVKEKAQNLAKSEIIGSSWIVIISSIVAWVVTYLLVSHPIENLTQELAKVDLNSDHPSHLKESLRNDEIGIIRHRVNELLTKLDERINKERTLAMQTQMLSNNFKMICELSTNALAVTDQDLVLKSYNPKFKELWQKNSGLNEIILDDLWLERMCYEIDEVKQEIISCTELNHPHTVEIEIINSAHPESEQQWFNLTYTKAENMFGELNTFIFLNDVTQQRKKLLQTEFEADHDTLTHLKNRRSARRIIEQYIANKDMSSELGLLVIDLDGFKAVNDTYGHDAGDLVLIELANRIKKLTRKSDLVARWGGDEFVVALNNANQSQVESIAEKIVIATQMAIPLNAEVSVNLGSSIGVAMFPASANSFEKLFDNADFAMYQVKKQGKNNYSVFDWQES</sequence>
<dbReference type="STRING" id="1513271.XM47_04555"/>
<organism evidence="5 6">
    <name type="scientific">Catenovulum maritimum</name>
    <dbReference type="NCBI Taxonomy" id="1513271"/>
    <lineage>
        <taxon>Bacteria</taxon>
        <taxon>Pseudomonadati</taxon>
        <taxon>Pseudomonadota</taxon>
        <taxon>Gammaproteobacteria</taxon>
        <taxon>Alteromonadales</taxon>
        <taxon>Alteromonadaceae</taxon>
        <taxon>Catenovulum</taxon>
    </lineage>
</organism>
<dbReference type="SUPFAM" id="SSF55073">
    <property type="entry name" value="Nucleotide cyclase"/>
    <property type="match status" value="1"/>
</dbReference>
<protein>
    <recommendedName>
        <fullName evidence="7">GGDEF domain-containing protein</fullName>
    </recommendedName>
</protein>
<dbReference type="GO" id="GO:0007165">
    <property type="term" value="P:signal transduction"/>
    <property type="evidence" value="ECO:0007669"/>
    <property type="project" value="InterPro"/>
</dbReference>
<dbReference type="InterPro" id="IPR003660">
    <property type="entry name" value="HAMP_dom"/>
</dbReference>
<dbReference type="GO" id="GO:0016020">
    <property type="term" value="C:membrane"/>
    <property type="evidence" value="ECO:0007669"/>
    <property type="project" value="InterPro"/>
</dbReference>
<dbReference type="Proteomes" id="UP000037600">
    <property type="component" value="Unassembled WGS sequence"/>
</dbReference>
<dbReference type="InterPro" id="IPR000160">
    <property type="entry name" value="GGDEF_dom"/>
</dbReference>
<reference evidence="5 6" key="1">
    <citation type="submission" date="2015-04" db="EMBL/GenBank/DDBJ databases">
        <title>Draft Genome Sequence of the Novel Agar-Digesting Marine Bacterium Q1.</title>
        <authorList>
            <person name="Li Y."/>
            <person name="Li D."/>
            <person name="Chen G."/>
            <person name="Du Z."/>
        </authorList>
    </citation>
    <scope>NUCLEOTIDE SEQUENCE [LARGE SCALE GENOMIC DNA]</scope>
    <source>
        <strain evidence="5 6">Q1</strain>
    </source>
</reference>
<dbReference type="AlphaFoldDB" id="A0A0J8GU49"/>
<keyword evidence="2" id="KW-1133">Transmembrane helix</keyword>
<dbReference type="PANTHER" id="PTHR44757">
    <property type="entry name" value="DIGUANYLATE CYCLASE DGCP"/>
    <property type="match status" value="1"/>
</dbReference>
<gene>
    <name evidence="5" type="ORF">XM47_04555</name>
</gene>
<comment type="caution">
    <text evidence="5">The sequence shown here is derived from an EMBL/GenBank/DDBJ whole genome shotgun (WGS) entry which is preliminary data.</text>
</comment>
<dbReference type="SMART" id="SM00267">
    <property type="entry name" value="GGDEF"/>
    <property type="match status" value="1"/>
</dbReference>
<dbReference type="EMBL" id="LAZL01000005">
    <property type="protein sequence ID" value="KMT66267.1"/>
    <property type="molecule type" value="Genomic_DNA"/>
</dbReference>
<comment type="cofactor">
    <cofactor evidence="1">
        <name>Mg(2+)</name>
        <dbReference type="ChEBI" id="CHEBI:18420"/>
    </cofactor>
</comment>
<keyword evidence="2" id="KW-0812">Transmembrane</keyword>
<feature type="domain" description="GGDEF" evidence="4">
    <location>
        <begin position="385"/>
        <end position="518"/>
    </location>
</feature>
<dbReference type="PROSITE" id="PS50885">
    <property type="entry name" value="HAMP"/>
    <property type="match status" value="1"/>
</dbReference>
<dbReference type="Gene3D" id="3.30.70.270">
    <property type="match status" value="1"/>
</dbReference>
<keyword evidence="2" id="KW-0472">Membrane</keyword>
<evidence type="ECO:0000259" key="4">
    <source>
        <dbReference type="PROSITE" id="PS50887"/>
    </source>
</evidence>
<name>A0A0J8GU49_9ALTE</name>
<dbReference type="FunFam" id="3.30.70.270:FF:000001">
    <property type="entry name" value="Diguanylate cyclase domain protein"/>
    <property type="match status" value="1"/>
</dbReference>
<evidence type="ECO:0000313" key="5">
    <source>
        <dbReference type="EMBL" id="KMT66267.1"/>
    </source>
</evidence>
<accession>A0A0J8GU49</accession>
<feature type="transmembrane region" description="Helical" evidence="2">
    <location>
        <begin position="7"/>
        <end position="27"/>
    </location>
</feature>
<feature type="domain" description="HAMP" evidence="3">
    <location>
        <begin position="159"/>
        <end position="213"/>
    </location>
</feature>
<dbReference type="InterPro" id="IPR052155">
    <property type="entry name" value="Biofilm_reg_signaling"/>
</dbReference>
<evidence type="ECO:0000256" key="2">
    <source>
        <dbReference type="SAM" id="Phobius"/>
    </source>
</evidence>
<keyword evidence="6" id="KW-1185">Reference proteome</keyword>
<dbReference type="InterPro" id="IPR043128">
    <property type="entry name" value="Rev_trsase/Diguanyl_cyclase"/>
</dbReference>
<dbReference type="RefSeq" id="WP_077066474.1">
    <property type="nucleotide sequence ID" value="NZ_KQ130484.1"/>
</dbReference>
<dbReference type="PANTHER" id="PTHR44757:SF2">
    <property type="entry name" value="BIOFILM ARCHITECTURE MAINTENANCE PROTEIN MBAA"/>
    <property type="match status" value="1"/>
</dbReference>